<dbReference type="Pfam" id="PF00857">
    <property type="entry name" value="Isochorismatase"/>
    <property type="match status" value="1"/>
</dbReference>
<dbReference type="InterPro" id="IPR000868">
    <property type="entry name" value="Isochorismatase-like_dom"/>
</dbReference>
<dbReference type="eggNOG" id="KOG4044">
    <property type="taxonomic scope" value="Eukaryota"/>
</dbReference>
<dbReference type="InParanoid" id="W4KHF6"/>
<dbReference type="PANTHER" id="PTHR14119:SF3">
    <property type="entry name" value="ISOCHORISMATASE DOMAIN-CONTAINING PROTEIN 2"/>
    <property type="match status" value="1"/>
</dbReference>
<dbReference type="Proteomes" id="UP000030671">
    <property type="component" value="Unassembled WGS sequence"/>
</dbReference>
<organism evidence="3 4">
    <name type="scientific">Heterobasidion irregulare (strain TC 32-1)</name>
    <dbReference type="NCBI Taxonomy" id="747525"/>
    <lineage>
        <taxon>Eukaryota</taxon>
        <taxon>Fungi</taxon>
        <taxon>Dikarya</taxon>
        <taxon>Basidiomycota</taxon>
        <taxon>Agaricomycotina</taxon>
        <taxon>Agaricomycetes</taxon>
        <taxon>Russulales</taxon>
        <taxon>Bondarzewiaceae</taxon>
        <taxon>Heterobasidion</taxon>
        <taxon>Heterobasidion annosum species complex</taxon>
    </lineage>
</organism>
<reference evidence="3 4" key="1">
    <citation type="journal article" date="2012" name="New Phytol.">
        <title>Insight into trade-off between wood decay and parasitism from the genome of a fungal forest pathogen.</title>
        <authorList>
            <person name="Olson A."/>
            <person name="Aerts A."/>
            <person name="Asiegbu F."/>
            <person name="Belbahri L."/>
            <person name="Bouzid O."/>
            <person name="Broberg A."/>
            <person name="Canback B."/>
            <person name="Coutinho P.M."/>
            <person name="Cullen D."/>
            <person name="Dalman K."/>
            <person name="Deflorio G."/>
            <person name="van Diepen L.T."/>
            <person name="Dunand C."/>
            <person name="Duplessis S."/>
            <person name="Durling M."/>
            <person name="Gonthier P."/>
            <person name="Grimwood J."/>
            <person name="Fossdal C.G."/>
            <person name="Hansson D."/>
            <person name="Henrissat B."/>
            <person name="Hietala A."/>
            <person name="Himmelstrand K."/>
            <person name="Hoffmeister D."/>
            <person name="Hogberg N."/>
            <person name="James T.Y."/>
            <person name="Karlsson M."/>
            <person name="Kohler A."/>
            <person name="Kues U."/>
            <person name="Lee Y.H."/>
            <person name="Lin Y.C."/>
            <person name="Lind M."/>
            <person name="Lindquist E."/>
            <person name="Lombard V."/>
            <person name="Lucas S."/>
            <person name="Lunden K."/>
            <person name="Morin E."/>
            <person name="Murat C."/>
            <person name="Park J."/>
            <person name="Raffaello T."/>
            <person name="Rouze P."/>
            <person name="Salamov A."/>
            <person name="Schmutz J."/>
            <person name="Solheim H."/>
            <person name="Stahlberg J."/>
            <person name="Velez H."/>
            <person name="de Vries R.P."/>
            <person name="Wiebenga A."/>
            <person name="Woodward S."/>
            <person name="Yakovlev I."/>
            <person name="Garbelotto M."/>
            <person name="Martin F."/>
            <person name="Grigoriev I.V."/>
            <person name="Stenlid J."/>
        </authorList>
    </citation>
    <scope>NUCLEOTIDE SEQUENCE [LARGE SCALE GENOMIC DNA]</scope>
    <source>
        <strain evidence="3 4">TC 32-1</strain>
    </source>
</reference>
<dbReference type="Gene3D" id="3.40.50.850">
    <property type="entry name" value="Isochorismatase-like"/>
    <property type="match status" value="1"/>
</dbReference>
<evidence type="ECO:0000259" key="2">
    <source>
        <dbReference type="Pfam" id="PF00857"/>
    </source>
</evidence>
<evidence type="ECO:0000313" key="3">
    <source>
        <dbReference type="EMBL" id="ETW84496.1"/>
    </source>
</evidence>
<keyword evidence="4" id="KW-1185">Reference proteome</keyword>
<name>W4KHF6_HETIT</name>
<dbReference type="RefSeq" id="XP_009544160.1">
    <property type="nucleotide sequence ID" value="XM_009545865.1"/>
</dbReference>
<sequence>MAHLVKPVPHQTVFFVCDIQSRFRNAIHGFEEMVSMASKMLKFATILEVPVVFTEQNPKALGFTVPELSSVPLGQLHLGTIDKTLFSMATPEVKSILEARSIKSIVLFGIEAHVCVLQSTLDLLQLGYDVYVLADGVSSCNKEEVPLALARMRQAGAQITTSESLLFQLQQDSSNPTFKAFSSAIKAEKETTQSAVQKLLTLRSAL</sequence>
<dbReference type="OrthoDB" id="269496at2759"/>
<proteinExistence type="inferred from homology"/>
<evidence type="ECO:0000256" key="1">
    <source>
        <dbReference type="ARBA" id="ARBA00006336"/>
    </source>
</evidence>
<dbReference type="SUPFAM" id="SSF52499">
    <property type="entry name" value="Isochorismatase-like hydrolases"/>
    <property type="match status" value="1"/>
</dbReference>
<evidence type="ECO:0000313" key="4">
    <source>
        <dbReference type="Proteomes" id="UP000030671"/>
    </source>
</evidence>
<comment type="similarity">
    <text evidence="1">Belongs to the isochorismatase family.</text>
</comment>
<dbReference type="EMBL" id="KI925456">
    <property type="protein sequence ID" value="ETW84496.1"/>
    <property type="molecule type" value="Genomic_DNA"/>
</dbReference>
<dbReference type="PANTHER" id="PTHR14119">
    <property type="entry name" value="HYDROLASE"/>
    <property type="match status" value="1"/>
</dbReference>
<dbReference type="STRING" id="747525.W4KHF6"/>
<gene>
    <name evidence="3" type="ORF">HETIRDRAFT_439216</name>
</gene>
<protein>
    <recommendedName>
        <fullName evidence="2">Isochorismatase-like domain-containing protein</fullName>
    </recommendedName>
</protein>
<dbReference type="KEGG" id="hir:HETIRDRAFT_439216"/>
<dbReference type="CDD" id="cd01012">
    <property type="entry name" value="YcaC_related"/>
    <property type="match status" value="1"/>
</dbReference>
<dbReference type="InterPro" id="IPR050993">
    <property type="entry name" value="Isochorismatase_domain"/>
</dbReference>
<feature type="domain" description="Isochorismatase-like" evidence="2">
    <location>
        <begin position="12"/>
        <end position="163"/>
    </location>
</feature>
<dbReference type="HOGENOM" id="CLU_066901_0_0_1"/>
<dbReference type="AlphaFoldDB" id="W4KHF6"/>
<accession>W4KHF6</accession>
<dbReference type="InterPro" id="IPR036380">
    <property type="entry name" value="Isochorismatase-like_sf"/>
</dbReference>
<dbReference type="GeneID" id="20675119"/>